<protein>
    <submittedName>
        <fullName evidence="2">Uncharacterized protein</fullName>
    </submittedName>
</protein>
<evidence type="ECO:0000313" key="2">
    <source>
        <dbReference type="EMBL" id="HGI30748.1"/>
    </source>
</evidence>
<comment type="caution">
    <text evidence="2">The sequence shown here is derived from an EMBL/GenBank/DDBJ whole genome shotgun (WGS) entry which is preliminary data.</text>
</comment>
<feature type="transmembrane region" description="Helical" evidence="1">
    <location>
        <begin position="12"/>
        <end position="34"/>
    </location>
</feature>
<dbReference type="AlphaFoldDB" id="A0A7V4DDU6"/>
<dbReference type="EMBL" id="DTFV01000076">
    <property type="protein sequence ID" value="HGI30748.1"/>
    <property type="molecule type" value="Genomic_DNA"/>
</dbReference>
<accession>A0A7V4DDU6</accession>
<gene>
    <name evidence="2" type="ORF">ENV30_05505</name>
</gene>
<organism evidence="2">
    <name type="scientific">Candidatus Caldatribacterium californiense</name>
    <dbReference type="NCBI Taxonomy" id="1454726"/>
    <lineage>
        <taxon>Bacteria</taxon>
        <taxon>Pseudomonadati</taxon>
        <taxon>Atribacterota</taxon>
        <taxon>Atribacteria</taxon>
        <taxon>Atribacterales</taxon>
        <taxon>Candidatus Caldatribacteriaceae</taxon>
        <taxon>Candidatus Caldatribacterium</taxon>
    </lineage>
</organism>
<proteinExistence type="predicted"/>
<keyword evidence="1" id="KW-1133">Transmembrane helix</keyword>
<keyword evidence="1" id="KW-0472">Membrane</keyword>
<name>A0A7V4DDU6_9BACT</name>
<evidence type="ECO:0000256" key="1">
    <source>
        <dbReference type="SAM" id="Phobius"/>
    </source>
</evidence>
<reference evidence="2" key="1">
    <citation type="journal article" date="2020" name="mSystems">
        <title>Genome- and Community-Level Interaction Insights into Carbon Utilization and Element Cycling Functions of Hydrothermarchaeota in Hydrothermal Sediment.</title>
        <authorList>
            <person name="Zhou Z."/>
            <person name="Liu Y."/>
            <person name="Xu W."/>
            <person name="Pan J."/>
            <person name="Luo Z.H."/>
            <person name="Li M."/>
        </authorList>
    </citation>
    <scope>NUCLEOTIDE SEQUENCE [LARGE SCALE GENOMIC DNA]</scope>
    <source>
        <strain evidence="2">SpSt-747</strain>
    </source>
</reference>
<sequence length="375" mass="43362">MSGKRILSILGTWVLGFLLFLLCVLGFFIFFASWHTLPPESVAIVREVWVREGALFGPSALPFRIRVVENTKSIPVRLFVQPPPFGVIEEVLPLQGDIVCSFCVPLWRKDTITGNPYDGSVAFVGEVEANLRVVNHERFARRLDPVLARYAGAGQISPLLAAPEQEGQVLPRNRQDLLREILRLDFSQRMVGELGKLSQSLHFKLYFAEKVLEEAPAPSPSERKIVIWKYLERYPWYKLEPQEMGKIIAENAEIFEKIMTYLREEHTKGETYEKLRGEIQEYFAQYITQYPQSYAQELWEYAIEKASSGHPLRLTPEVLRALTYQYLHGHPAFLENLLKNEDYMKFLTAQYGVEMKNLSIRITEDLAFRYPELLK</sequence>
<keyword evidence="1" id="KW-0812">Transmembrane</keyword>